<dbReference type="AlphaFoldDB" id="A0A9P6NXY4"/>
<organism evidence="2 3">
    <name type="scientific">Cronartium quercuum f. sp. fusiforme G11</name>
    <dbReference type="NCBI Taxonomy" id="708437"/>
    <lineage>
        <taxon>Eukaryota</taxon>
        <taxon>Fungi</taxon>
        <taxon>Dikarya</taxon>
        <taxon>Basidiomycota</taxon>
        <taxon>Pucciniomycotina</taxon>
        <taxon>Pucciniomycetes</taxon>
        <taxon>Pucciniales</taxon>
        <taxon>Coleosporiaceae</taxon>
        <taxon>Cronartium</taxon>
    </lineage>
</organism>
<evidence type="ECO:0000313" key="3">
    <source>
        <dbReference type="Proteomes" id="UP000886653"/>
    </source>
</evidence>
<protein>
    <submittedName>
        <fullName evidence="2">Uncharacterized protein</fullName>
    </submittedName>
</protein>
<feature type="region of interest" description="Disordered" evidence="1">
    <location>
        <begin position="151"/>
        <end position="170"/>
    </location>
</feature>
<gene>
    <name evidence="2" type="ORF">CROQUDRAFT_85448</name>
</gene>
<keyword evidence="3" id="KW-1185">Reference proteome</keyword>
<dbReference type="Proteomes" id="UP000886653">
    <property type="component" value="Unassembled WGS sequence"/>
</dbReference>
<dbReference type="EMBL" id="MU167208">
    <property type="protein sequence ID" value="KAG0152373.1"/>
    <property type="molecule type" value="Genomic_DNA"/>
</dbReference>
<reference evidence="2" key="1">
    <citation type="submission" date="2013-11" db="EMBL/GenBank/DDBJ databases">
        <title>Genome sequence of the fusiform rust pathogen reveals effectors for host alternation and coevolution with pine.</title>
        <authorList>
            <consortium name="DOE Joint Genome Institute"/>
            <person name="Smith K."/>
            <person name="Pendleton A."/>
            <person name="Kubisiak T."/>
            <person name="Anderson C."/>
            <person name="Salamov A."/>
            <person name="Aerts A."/>
            <person name="Riley R."/>
            <person name="Clum A."/>
            <person name="Lindquist E."/>
            <person name="Ence D."/>
            <person name="Campbell M."/>
            <person name="Kronenberg Z."/>
            <person name="Feau N."/>
            <person name="Dhillon B."/>
            <person name="Hamelin R."/>
            <person name="Burleigh J."/>
            <person name="Smith J."/>
            <person name="Yandell M."/>
            <person name="Nelson C."/>
            <person name="Grigoriev I."/>
            <person name="Davis J."/>
        </authorList>
    </citation>
    <scope>NUCLEOTIDE SEQUENCE</scope>
    <source>
        <strain evidence="2">G11</strain>
    </source>
</reference>
<name>A0A9P6NXY4_9BASI</name>
<sequence>MARTLPDTSGSQSGDEEINPTEFQCEFKYNTFYNTGTKSKPKWKSVNSASNPCFTIQPPKMTLANLQDQCATVVNAKTKNLGNMVLLNCNEPKVLDVKMHCSIGWVSAHLATCAWNMAKPDDPAVIAAQEAGVAKMMNMQTWAHGMVDPDQPGVTEDSPPSSMHLKTSEQHQPKCQRVSVVGFDVLDIANELSGTNGGLITPRSTPKCQTKHISGGILEYIQFPGLPNPHSIAEMFCSKSIINYKCLGPTGSAREEHVLALGYEVGVWMSLKDCFADYELSLYV</sequence>
<proteinExistence type="predicted"/>
<comment type="caution">
    <text evidence="2">The sequence shown here is derived from an EMBL/GenBank/DDBJ whole genome shotgun (WGS) entry which is preliminary data.</text>
</comment>
<evidence type="ECO:0000256" key="1">
    <source>
        <dbReference type="SAM" id="MobiDB-lite"/>
    </source>
</evidence>
<evidence type="ECO:0000313" key="2">
    <source>
        <dbReference type="EMBL" id="KAG0152373.1"/>
    </source>
</evidence>
<accession>A0A9P6NXY4</accession>